<protein>
    <submittedName>
        <fullName evidence="2">Uncharacterized protein</fullName>
    </submittedName>
</protein>
<evidence type="ECO:0000313" key="2">
    <source>
        <dbReference type="EMBL" id="RDD83215.1"/>
    </source>
</evidence>
<feature type="transmembrane region" description="Helical" evidence="1">
    <location>
        <begin position="31"/>
        <end position="50"/>
    </location>
</feature>
<gene>
    <name evidence="2" type="ORF">DVJ77_01015</name>
</gene>
<feature type="transmembrane region" description="Helical" evidence="1">
    <location>
        <begin position="56"/>
        <end position="78"/>
    </location>
</feature>
<reference evidence="2 3" key="1">
    <citation type="submission" date="2018-07" db="EMBL/GenBank/DDBJ databases">
        <title>Dyella tabacisoli L4-6T, whole genome shotgun sequence.</title>
        <authorList>
            <person name="Zhou X.-K."/>
            <person name="Li W.-J."/>
            <person name="Duan Y.-Q."/>
        </authorList>
    </citation>
    <scope>NUCLEOTIDE SEQUENCE [LARGE SCALE GENOMIC DNA]</scope>
    <source>
        <strain evidence="2 3">L4-6</strain>
    </source>
</reference>
<dbReference type="AlphaFoldDB" id="A0A369UT37"/>
<sequence length="170" mass="18800">MENDSSSNLSNTTDGDIAFELPLTLRTSRGIFIGGILMSAMFAAISLWMYMHNKEWPALVGTLLFALLTLLFVLGLLYPITLQIDETGFTLSRPLSKRKTVVTVWQHIEQFGVVNIGRPYVAYQVTESSGRRRIPGGYMLPAFAGMPTPALAALLETCREHFTATAQVRS</sequence>
<organism evidence="2 3">
    <name type="scientific">Dyella tabacisoli</name>
    <dbReference type="NCBI Taxonomy" id="2282381"/>
    <lineage>
        <taxon>Bacteria</taxon>
        <taxon>Pseudomonadati</taxon>
        <taxon>Pseudomonadota</taxon>
        <taxon>Gammaproteobacteria</taxon>
        <taxon>Lysobacterales</taxon>
        <taxon>Rhodanobacteraceae</taxon>
        <taxon>Dyella</taxon>
    </lineage>
</organism>
<keyword evidence="3" id="KW-1185">Reference proteome</keyword>
<proteinExistence type="predicted"/>
<name>A0A369UT37_9GAMM</name>
<dbReference type="EMBL" id="QQAH01000001">
    <property type="protein sequence ID" value="RDD83215.1"/>
    <property type="molecule type" value="Genomic_DNA"/>
</dbReference>
<evidence type="ECO:0000256" key="1">
    <source>
        <dbReference type="SAM" id="Phobius"/>
    </source>
</evidence>
<keyword evidence="1" id="KW-1133">Transmembrane helix</keyword>
<accession>A0A369UT37</accession>
<dbReference type="Proteomes" id="UP000253782">
    <property type="component" value="Unassembled WGS sequence"/>
</dbReference>
<keyword evidence="1" id="KW-0812">Transmembrane</keyword>
<dbReference type="RefSeq" id="WP_114843606.1">
    <property type="nucleotide sequence ID" value="NZ_JBHSPE010000001.1"/>
</dbReference>
<keyword evidence="1" id="KW-0472">Membrane</keyword>
<comment type="caution">
    <text evidence="2">The sequence shown here is derived from an EMBL/GenBank/DDBJ whole genome shotgun (WGS) entry which is preliminary data.</text>
</comment>
<evidence type="ECO:0000313" key="3">
    <source>
        <dbReference type="Proteomes" id="UP000253782"/>
    </source>
</evidence>